<evidence type="ECO:0000256" key="1">
    <source>
        <dbReference type="SAM" id="MobiDB-lite"/>
    </source>
</evidence>
<feature type="compositionally biased region" description="Low complexity" evidence="1">
    <location>
        <begin position="29"/>
        <end position="55"/>
    </location>
</feature>
<evidence type="ECO:0000259" key="2">
    <source>
        <dbReference type="Pfam" id="PF24355"/>
    </source>
</evidence>
<dbReference type="EMBL" id="JAGPXC010000002">
    <property type="protein sequence ID" value="KAH6656381.1"/>
    <property type="molecule type" value="Genomic_DNA"/>
</dbReference>
<keyword evidence="4" id="KW-1185">Reference proteome</keyword>
<evidence type="ECO:0000313" key="3">
    <source>
        <dbReference type="EMBL" id="KAH6656381.1"/>
    </source>
</evidence>
<dbReference type="OrthoDB" id="7873042at2759"/>
<protein>
    <recommendedName>
        <fullName evidence="2">DUF7514 domain-containing protein</fullName>
    </recommendedName>
</protein>
<dbReference type="GeneID" id="70124018"/>
<sequence>MDNPPPIPPRPPGYELRTPANPRLPPRLSPQQQGRPQQNQQPPRNQRPAQAQPSQWSTLYYPDGSPTPLFDQLMAAIFPHLDPQGTGYIRPEVLSIFLTLNQFQPDEDLWKSNLKGNIMFTPEDIADAELKAACEAWPFDHKVVVRNPGRTPLPYGGMPLLSLRGLTEMMAVEHAAEPERGHRAIQAVMTRYGVWPHLGPLPRGCLPADMPPQIQRRVEQVRERSIRAAQEKMQANQTRLAIEAQGRQNALDLLDPPWVRRVYY</sequence>
<feature type="compositionally biased region" description="Pro residues" evidence="1">
    <location>
        <begin position="1"/>
        <end position="12"/>
    </location>
</feature>
<organism evidence="3 4">
    <name type="scientific">Truncatella angustata</name>
    <dbReference type="NCBI Taxonomy" id="152316"/>
    <lineage>
        <taxon>Eukaryota</taxon>
        <taxon>Fungi</taxon>
        <taxon>Dikarya</taxon>
        <taxon>Ascomycota</taxon>
        <taxon>Pezizomycotina</taxon>
        <taxon>Sordariomycetes</taxon>
        <taxon>Xylariomycetidae</taxon>
        <taxon>Amphisphaeriales</taxon>
        <taxon>Sporocadaceae</taxon>
        <taxon>Truncatella</taxon>
    </lineage>
</organism>
<reference evidence="3" key="1">
    <citation type="journal article" date="2021" name="Nat. Commun.">
        <title>Genetic determinants of endophytism in the Arabidopsis root mycobiome.</title>
        <authorList>
            <person name="Mesny F."/>
            <person name="Miyauchi S."/>
            <person name="Thiergart T."/>
            <person name="Pickel B."/>
            <person name="Atanasova L."/>
            <person name="Karlsson M."/>
            <person name="Huettel B."/>
            <person name="Barry K.W."/>
            <person name="Haridas S."/>
            <person name="Chen C."/>
            <person name="Bauer D."/>
            <person name="Andreopoulos W."/>
            <person name="Pangilinan J."/>
            <person name="LaButti K."/>
            <person name="Riley R."/>
            <person name="Lipzen A."/>
            <person name="Clum A."/>
            <person name="Drula E."/>
            <person name="Henrissat B."/>
            <person name="Kohler A."/>
            <person name="Grigoriev I.V."/>
            <person name="Martin F.M."/>
            <person name="Hacquard S."/>
        </authorList>
    </citation>
    <scope>NUCLEOTIDE SEQUENCE</scope>
    <source>
        <strain evidence="3">MPI-SDFR-AT-0073</strain>
    </source>
</reference>
<dbReference type="RefSeq" id="XP_045960615.1">
    <property type="nucleotide sequence ID" value="XM_046095125.1"/>
</dbReference>
<dbReference type="Proteomes" id="UP000758603">
    <property type="component" value="Unassembled WGS sequence"/>
</dbReference>
<feature type="domain" description="DUF7514" evidence="2">
    <location>
        <begin position="59"/>
        <end position="221"/>
    </location>
</feature>
<dbReference type="Pfam" id="PF24355">
    <property type="entry name" value="DUF7514"/>
    <property type="match status" value="1"/>
</dbReference>
<accession>A0A9P8UQC2</accession>
<name>A0A9P8UQC2_9PEZI</name>
<proteinExistence type="predicted"/>
<dbReference type="AlphaFoldDB" id="A0A9P8UQC2"/>
<evidence type="ECO:0000313" key="4">
    <source>
        <dbReference type="Proteomes" id="UP000758603"/>
    </source>
</evidence>
<feature type="region of interest" description="Disordered" evidence="1">
    <location>
        <begin position="1"/>
        <end position="62"/>
    </location>
</feature>
<comment type="caution">
    <text evidence="3">The sequence shown here is derived from an EMBL/GenBank/DDBJ whole genome shotgun (WGS) entry which is preliminary data.</text>
</comment>
<dbReference type="InterPro" id="IPR055936">
    <property type="entry name" value="DUF7514"/>
</dbReference>
<gene>
    <name evidence="3" type="ORF">BKA67DRAFT_154192</name>
</gene>